<name>A0ABR9J554_9MICC</name>
<reference evidence="3 4" key="1">
    <citation type="submission" date="2020-10" db="EMBL/GenBank/DDBJ databases">
        <title>Sequencing the genomes of 1000 actinobacteria strains.</title>
        <authorList>
            <person name="Klenk H.-P."/>
        </authorList>
    </citation>
    <scope>NUCLEOTIDE SEQUENCE [LARGE SCALE GENOMIC DNA]</scope>
    <source>
        <strain evidence="3 4">DSM 15474</strain>
    </source>
</reference>
<gene>
    <name evidence="3" type="ORF">H4W26_000870</name>
</gene>
<accession>A0ABR9J554</accession>
<evidence type="ECO:0000259" key="2">
    <source>
        <dbReference type="Pfam" id="PF03372"/>
    </source>
</evidence>
<keyword evidence="3" id="KW-0378">Hydrolase</keyword>
<dbReference type="SUPFAM" id="SSF56219">
    <property type="entry name" value="DNase I-like"/>
    <property type="match status" value="1"/>
</dbReference>
<dbReference type="Gene3D" id="3.60.10.10">
    <property type="entry name" value="Endonuclease/exonuclease/phosphatase"/>
    <property type="match status" value="1"/>
</dbReference>
<evidence type="ECO:0000313" key="3">
    <source>
        <dbReference type="EMBL" id="MBE1514115.1"/>
    </source>
</evidence>
<feature type="compositionally biased region" description="Low complexity" evidence="1">
    <location>
        <begin position="131"/>
        <end position="146"/>
    </location>
</feature>
<evidence type="ECO:0000313" key="4">
    <source>
        <dbReference type="Proteomes" id="UP000636579"/>
    </source>
</evidence>
<comment type="caution">
    <text evidence="3">The sequence shown here is derived from an EMBL/GenBank/DDBJ whole genome shotgun (WGS) entry which is preliminary data.</text>
</comment>
<evidence type="ECO:0000256" key="1">
    <source>
        <dbReference type="SAM" id="MobiDB-lite"/>
    </source>
</evidence>
<dbReference type="RefSeq" id="WP_192590908.1">
    <property type="nucleotide sequence ID" value="NZ_JADBEE010000001.1"/>
</dbReference>
<dbReference type="GO" id="GO:0016787">
    <property type="term" value="F:hydrolase activity"/>
    <property type="evidence" value="ECO:0007669"/>
    <property type="project" value="UniProtKB-KW"/>
</dbReference>
<dbReference type="Proteomes" id="UP000636579">
    <property type="component" value="Unassembled WGS sequence"/>
</dbReference>
<dbReference type="InterPro" id="IPR036691">
    <property type="entry name" value="Endo/exonu/phosph_ase_sf"/>
</dbReference>
<dbReference type="InterPro" id="IPR005135">
    <property type="entry name" value="Endo/exonuclease/phosphatase"/>
</dbReference>
<keyword evidence="4" id="KW-1185">Reference proteome</keyword>
<proteinExistence type="predicted"/>
<dbReference type="Pfam" id="PF03372">
    <property type="entry name" value="Exo_endo_phos"/>
    <property type="match status" value="1"/>
</dbReference>
<feature type="domain" description="Endonuclease/exonuclease/phosphatase" evidence="2">
    <location>
        <begin position="8"/>
        <end position="261"/>
    </location>
</feature>
<keyword evidence="3" id="KW-0255">Endonuclease</keyword>
<protein>
    <submittedName>
        <fullName evidence="3">Endonuclease/exonuclease/phosphatase family metal-dependent hydrolase</fullName>
    </submittedName>
</protein>
<dbReference type="EMBL" id="JADBEE010000001">
    <property type="protein sequence ID" value="MBE1514115.1"/>
    <property type="molecule type" value="Genomic_DNA"/>
</dbReference>
<sequence>MKETRVVSWNMAYMKPGKFRGRENRRRQWALLAALAPDLALLQECQPADLNVLAPQWMSGRYDINGVPRSSRVGGSSILAKKEFGLRSGPEVPAQHEHLWEAFRGYVTTGVVDLENYGLLTLASVHALAGSDTPSTVTDTDSAAARRPSRDRAGHNDLAALMLQEVQSDRFIFAGDWNVARLFDNTAPKTAPGNREFFQMRDSHGWRDAMRRFHSDEVRTYLSSGTAPFELDHAFLDDVLYESLTRADVIEGAPADELSDHAPLLYEFGSRPPQKTEEF</sequence>
<dbReference type="GO" id="GO:0004519">
    <property type="term" value="F:endonuclease activity"/>
    <property type="evidence" value="ECO:0007669"/>
    <property type="project" value="UniProtKB-KW"/>
</dbReference>
<feature type="region of interest" description="Disordered" evidence="1">
    <location>
        <begin position="131"/>
        <end position="151"/>
    </location>
</feature>
<keyword evidence="3" id="KW-0540">Nuclease</keyword>
<organism evidence="3 4">
    <name type="scientific">Nesterenkonia halotolerans</name>
    <dbReference type="NCBI Taxonomy" id="225325"/>
    <lineage>
        <taxon>Bacteria</taxon>
        <taxon>Bacillati</taxon>
        <taxon>Actinomycetota</taxon>
        <taxon>Actinomycetes</taxon>
        <taxon>Micrococcales</taxon>
        <taxon>Micrococcaceae</taxon>
        <taxon>Nesterenkonia</taxon>
    </lineage>
</organism>